<dbReference type="EMBL" id="NFZX01000003">
    <property type="protein sequence ID" value="RFA37060.1"/>
    <property type="molecule type" value="Genomic_DNA"/>
</dbReference>
<reference evidence="1 2" key="1">
    <citation type="submission" date="2017-05" db="EMBL/GenBank/DDBJ databases">
        <title>Virgibacillus sp. AK90 isolated from a saltern of Kakinada, India.</title>
        <authorList>
            <person name="Gupta V."/>
            <person name="Sidhu C."/>
            <person name="Korpole S."/>
            <person name="Pinnaka A.K."/>
        </authorList>
    </citation>
    <scope>NUCLEOTIDE SEQUENCE [LARGE SCALE GENOMIC DNA]</scope>
    <source>
        <strain evidence="1 2">AK90</strain>
    </source>
</reference>
<proteinExistence type="predicted"/>
<sequence>MPKYDISEIIRAQKEYLERTGSPDFPPASGRCWNCGLNIYEQHYWQIENGIKVRVSTEKEARLITGITVEKAGSELVTGCPHCNRSYCD</sequence>
<accession>A0A3E0WVP8</accession>
<dbReference type="Proteomes" id="UP000256488">
    <property type="component" value="Unassembled WGS sequence"/>
</dbReference>
<comment type="caution">
    <text evidence="1">The sequence shown here is derived from an EMBL/GenBank/DDBJ whole genome shotgun (WGS) entry which is preliminary data.</text>
</comment>
<protein>
    <submittedName>
        <fullName evidence="1">Uncharacterized protein</fullName>
    </submittedName>
</protein>
<dbReference type="RefSeq" id="WP_116277225.1">
    <property type="nucleotide sequence ID" value="NZ_NFZX01000003.1"/>
</dbReference>
<evidence type="ECO:0000313" key="2">
    <source>
        <dbReference type="Proteomes" id="UP000256488"/>
    </source>
</evidence>
<name>A0A3E0WVP8_9BACI</name>
<dbReference type="AlphaFoldDB" id="A0A3E0WVP8"/>
<organism evidence="1 2">
    <name type="scientific">Virgibacillus dokdonensis</name>
    <dbReference type="NCBI Taxonomy" id="302167"/>
    <lineage>
        <taxon>Bacteria</taxon>
        <taxon>Bacillati</taxon>
        <taxon>Bacillota</taxon>
        <taxon>Bacilli</taxon>
        <taxon>Bacillales</taxon>
        <taxon>Bacillaceae</taxon>
        <taxon>Virgibacillus</taxon>
    </lineage>
</organism>
<gene>
    <name evidence="1" type="ORF">CAI16_03030</name>
</gene>
<evidence type="ECO:0000313" key="1">
    <source>
        <dbReference type="EMBL" id="RFA37060.1"/>
    </source>
</evidence>